<dbReference type="GO" id="GO:0016301">
    <property type="term" value="F:kinase activity"/>
    <property type="evidence" value="ECO:0007669"/>
    <property type="project" value="UniProtKB-KW"/>
</dbReference>
<evidence type="ECO:0000313" key="2">
    <source>
        <dbReference type="Proteomes" id="UP001597045"/>
    </source>
</evidence>
<dbReference type="Pfam" id="PF03881">
    <property type="entry name" value="Fructosamin_kin"/>
    <property type="match status" value="1"/>
</dbReference>
<keyword evidence="2" id="KW-1185">Reference proteome</keyword>
<sequence length="70" mass="7885">RETDLAMLQLFGCPLLDRVLGAYQEVHPLADGWRQRIPLHQLFPLLVHKVLFGGGYATQAMSAARAWLRA</sequence>
<dbReference type="InterPro" id="IPR016477">
    <property type="entry name" value="Fructo-/Ketosamine-3-kinase"/>
</dbReference>
<protein>
    <submittedName>
        <fullName evidence="1">Fructosamine kinase family protein</fullName>
    </submittedName>
</protein>
<dbReference type="InterPro" id="IPR011009">
    <property type="entry name" value="Kinase-like_dom_sf"/>
</dbReference>
<keyword evidence="1" id="KW-0808">Transferase</keyword>
<accession>A0ABW3MCM7</accession>
<name>A0ABW3MCM7_9PSEU</name>
<dbReference type="Gene3D" id="1.10.510.10">
    <property type="entry name" value="Transferase(Phosphotransferase) domain 1"/>
    <property type="match status" value="1"/>
</dbReference>
<feature type="non-terminal residue" evidence="1">
    <location>
        <position position="1"/>
    </location>
</feature>
<organism evidence="1 2">
    <name type="scientific">Kibdelosporangium lantanae</name>
    <dbReference type="NCBI Taxonomy" id="1497396"/>
    <lineage>
        <taxon>Bacteria</taxon>
        <taxon>Bacillati</taxon>
        <taxon>Actinomycetota</taxon>
        <taxon>Actinomycetes</taxon>
        <taxon>Pseudonocardiales</taxon>
        <taxon>Pseudonocardiaceae</taxon>
        <taxon>Kibdelosporangium</taxon>
    </lineage>
</organism>
<dbReference type="EMBL" id="JBHTIS010001258">
    <property type="protein sequence ID" value="MFD1047803.1"/>
    <property type="molecule type" value="Genomic_DNA"/>
</dbReference>
<gene>
    <name evidence="1" type="ORF">ACFQ1S_20815</name>
</gene>
<proteinExistence type="predicted"/>
<evidence type="ECO:0000313" key="1">
    <source>
        <dbReference type="EMBL" id="MFD1047803.1"/>
    </source>
</evidence>
<dbReference type="Proteomes" id="UP001597045">
    <property type="component" value="Unassembled WGS sequence"/>
</dbReference>
<dbReference type="Gene3D" id="1.20.1270.240">
    <property type="match status" value="1"/>
</dbReference>
<keyword evidence="1" id="KW-0418">Kinase</keyword>
<reference evidence="2" key="1">
    <citation type="journal article" date="2019" name="Int. J. Syst. Evol. Microbiol.">
        <title>The Global Catalogue of Microorganisms (GCM) 10K type strain sequencing project: providing services to taxonomists for standard genome sequencing and annotation.</title>
        <authorList>
            <consortium name="The Broad Institute Genomics Platform"/>
            <consortium name="The Broad Institute Genome Sequencing Center for Infectious Disease"/>
            <person name="Wu L."/>
            <person name="Ma J."/>
        </authorList>
    </citation>
    <scope>NUCLEOTIDE SEQUENCE [LARGE SCALE GENOMIC DNA]</scope>
    <source>
        <strain evidence="2">JCM 31486</strain>
    </source>
</reference>
<comment type="caution">
    <text evidence="1">The sequence shown here is derived from an EMBL/GenBank/DDBJ whole genome shotgun (WGS) entry which is preliminary data.</text>
</comment>
<dbReference type="SUPFAM" id="SSF56112">
    <property type="entry name" value="Protein kinase-like (PK-like)"/>
    <property type="match status" value="1"/>
</dbReference>